<evidence type="ECO:0000256" key="1">
    <source>
        <dbReference type="ARBA" id="ARBA00022527"/>
    </source>
</evidence>
<dbReference type="GO" id="GO:0004674">
    <property type="term" value="F:protein serine/threonine kinase activity"/>
    <property type="evidence" value="ECO:0007669"/>
    <property type="project" value="UniProtKB-KW"/>
</dbReference>
<keyword evidence="1 12" id="KW-0723">Serine/threonine-protein kinase</keyword>
<feature type="binding site" evidence="9">
    <location>
        <begin position="243"/>
        <end position="244"/>
    </location>
    <ligand>
        <name>ATP</name>
        <dbReference type="ChEBI" id="CHEBI:30616"/>
    </ligand>
</feature>
<evidence type="ECO:0000256" key="9">
    <source>
        <dbReference type="PIRSR" id="PIRSR630616-2"/>
    </source>
</evidence>
<dbReference type="InterPro" id="IPR011009">
    <property type="entry name" value="Kinase-like_dom_sf"/>
</dbReference>
<dbReference type="EMBL" id="CAJNOK010005815">
    <property type="protein sequence ID" value="CAF0985112.1"/>
    <property type="molecule type" value="Genomic_DNA"/>
</dbReference>
<evidence type="ECO:0000313" key="19">
    <source>
        <dbReference type="Proteomes" id="UP000663829"/>
    </source>
</evidence>
<proteinExistence type="inferred from homology"/>
<feature type="cross-link" description="Glycyl lysine isopeptide (Lys-Gly) (interchain with G-Cter in SUMO2)" evidence="10">
    <location>
        <position position="241"/>
    </location>
</feature>
<dbReference type="CDD" id="cd14007">
    <property type="entry name" value="STKc_Aurora"/>
    <property type="match status" value="1"/>
</dbReference>
<evidence type="ECO:0000259" key="14">
    <source>
        <dbReference type="PROSITE" id="PS50011"/>
    </source>
</evidence>
<evidence type="ECO:0000256" key="8">
    <source>
        <dbReference type="PIRSR" id="PIRSR630616-1"/>
    </source>
</evidence>
<evidence type="ECO:0000256" key="4">
    <source>
        <dbReference type="ARBA" id="ARBA00022777"/>
    </source>
</evidence>
<evidence type="ECO:0000313" key="17">
    <source>
        <dbReference type="EMBL" id="CAF3751299.1"/>
    </source>
</evidence>
<comment type="catalytic activity">
    <reaction evidence="7 13">
        <text>L-seryl-[protein] + ATP = O-phospho-L-seryl-[protein] + ADP + H(+)</text>
        <dbReference type="Rhea" id="RHEA:17989"/>
        <dbReference type="Rhea" id="RHEA-COMP:9863"/>
        <dbReference type="Rhea" id="RHEA-COMP:11604"/>
        <dbReference type="ChEBI" id="CHEBI:15378"/>
        <dbReference type="ChEBI" id="CHEBI:29999"/>
        <dbReference type="ChEBI" id="CHEBI:30616"/>
        <dbReference type="ChEBI" id="CHEBI:83421"/>
        <dbReference type="ChEBI" id="CHEBI:456216"/>
        <dbReference type="EC" id="2.7.11.1"/>
    </reaction>
</comment>
<evidence type="ECO:0000313" key="18">
    <source>
        <dbReference type="EMBL" id="CAF3755462.1"/>
    </source>
</evidence>
<accession>A0A814F0L5</accession>
<evidence type="ECO:0000256" key="7">
    <source>
        <dbReference type="ARBA" id="ARBA00048679"/>
    </source>
</evidence>
<feature type="active site" description="Proton acceptor" evidence="8">
    <location>
        <position position="239"/>
    </location>
</feature>
<feature type="binding site" evidence="9">
    <location>
        <begin position="194"/>
        <end position="196"/>
    </location>
    <ligand>
        <name>ATP</name>
        <dbReference type="ChEBI" id="CHEBI:30616"/>
    </ligand>
</feature>
<dbReference type="GO" id="GO:0005524">
    <property type="term" value="F:ATP binding"/>
    <property type="evidence" value="ECO:0007669"/>
    <property type="project" value="UniProtKB-UniRule"/>
</dbReference>
<dbReference type="SMART" id="SM00220">
    <property type="entry name" value="S_TKc"/>
    <property type="match status" value="1"/>
</dbReference>
<dbReference type="PROSITE" id="PS00108">
    <property type="entry name" value="PROTEIN_KINASE_ST"/>
    <property type="match status" value="1"/>
</dbReference>
<evidence type="ECO:0000256" key="5">
    <source>
        <dbReference type="ARBA" id="ARBA00022840"/>
    </source>
</evidence>
<comment type="catalytic activity">
    <reaction evidence="6 13">
        <text>L-threonyl-[protein] + ATP = O-phospho-L-threonyl-[protein] + ADP + H(+)</text>
        <dbReference type="Rhea" id="RHEA:46608"/>
        <dbReference type="Rhea" id="RHEA-COMP:11060"/>
        <dbReference type="Rhea" id="RHEA-COMP:11605"/>
        <dbReference type="ChEBI" id="CHEBI:15378"/>
        <dbReference type="ChEBI" id="CHEBI:30013"/>
        <dbReference type="ChEBI" id="CHEBI:30616"/>
        <dbReference type="ChEBI" id="CHEBI:61977"/>
        <dbReference type="ChEBI" id="CHEBI:456216"/>
        <dbReference type="EC" id="2.7.11.1"/>
    </reaction>
</comment>
<evidence type="ECO:0000256" key="10">
    <source>
        <dbReference type="PIRSR" id="PIRSR630616-3"/>
    </source>
</evidence>
<dbReference type="PANTHER" id="PTHR24350">
    <property type="entry name" value="SERINE/THREONINE-PROTEIN KINASE IAL-RELATED"/>
    <property type="match status" value="1"/>
</dbReference>
<dbReference type="EMBL" id="CAJOBA010005822">
    <property type="protein sequence ID" value="CAF3755462.1"/>
    <property type="molecule type" value="Genomic_DNA"/>
</dbReference>
<dbReference type="PROSITE" id="PS50011">
    <property type="entry name" value="PROTEIN_KINASE_DOM"/>
    <property type="match status" value="1"/>
</dbReference>
<dbReference type="Proteomes" id="UP000677228">
    <property type="component" value="Unassembled WGS sequence"/>
</dbReference>
<dbReference type="OrthoDB" id="377346at2759"/>
<dbReference type="PROSITE" id="PS00107">
    <property type="entry name" value="PROTEIN_KINASE_ATP"/>
    <property type="match status" value="1"/>
</dbReference>
<dbReference type="AlphaFoldDB" id="A0A814F0L5"/>
<keyword evidence="2 13" id="KW-0808">Transferase</keyword>
<dbReference type="EMBL" id="CAJOBC010002788">
    <property type="protein sequence ID" value="CAF3751299.1"/>
    <property type="molecule type" value="Genomic_DNA"/>
</dbReference>
<dbReference type="Pfam" id="PF00069">
    <property type="entry name" value="Pkinase"/>
    <property type="match status" value="1"/>
</dbReference>
<organism evidence="15 19">
    <name type="scientific">Didymodactylos carnosus</name>
    <dbReference type="NCBI Taxonomy" id="1234261"/>
    <lineage>
        <taxon>Eukaryota</taxon>
        <taxon>Metazoa</taxon>
        <taxon>Spiralia</taxon>
        <taxon>Gnathifera</taxon>
        <taxon>Rotifera</taxon>
        <taxon>Eurotatoria</taxon>
        <taxon>Bdelloidea</taxon>
        <taxon>Philodinida</taxon>
        <taxon>Philodinidae</taxon>
        <taxon>Didymodactylos</taxon>
    </lineage>
</organism>
<dbReference type="InterPro" id="IPR030616">
    <property type="entry name" value="Aur-like"/>
</dbReference>
<dbReference type="FunFam" id="1.10.510.10:FF:000235">
    <property type="entry name" value="Serine/threonine-protein kinase ark1"/>
    <property type="match status" value="1"/>
</dbReference>
<gene>
    <name evidence="15" type="ORF">GPM918_LOCUS12624</name>
    <name evidence="16" type="ORF">OVA965_LOCUS13787</name>
    <name evidence="17" type="ORF">SRO942_LOCUS12624</name>
    <name evidence="18" type="ORF">TMI583_LOCUS13790</name>
</gene>
<feature type="binding site" evidence="9 11">
    <location>
        <position position="145"/>
    </location>
    <ligand>
        <name>ATP</name>
        <dbReference type="ChEBI" id="CHEBI:30616"/>
    </ligand>
</feature>
<evidence type="ECO:0000256" key="6">
    <source>
        <dbReference type="ARBA" id="ARBA00047899"/>
    </source>
</evidence>
<evidence type="ECO:0000256" key="3">
    <source>
        <dbReference type="ARBA" id="ARBA00022741"/>
    </source>
</evidence>
<evidence type="ECO:0000256" key="13">
    <source>
        <dbReference type="RuleBase" id="RU367134"/>
    </source>
</evidence>
<dbReference type="InterPro" id="IPR017441">
    <property type="entry name" value="Protein_kinase_ATP_BS"/>
</dbReference>
<protein>
    <recommendedName>
        <fullName evidence="13">Aurora kinase</fullName>
        <ecNumber evidence="13">2.7.11.1</ecNumber>
    </recommendedName>
</protein>
<dbReference type="InterPro" id="IPR000719">
    <property type="entry name" value="Prot_kinase_dom"/>
</dbReference>
<reference evidence="15" key="1">
    <citation type="submission" date="2021-02" db="EMBL/GenBank/DDBJ databases">
        <authorList>
            <person name="Nowell W R."/>
        </authorList>
    </citation>
    <scope>NUCLEOTIDE SEQUENCE</scope>
</reference>
<evidence type="ECO:0000256" key="2">
    <source>
        <dbReference type="ARBA" id="ARBA00022679"/>
    </source>
</evidence>
<evidence type="ECO:0000256" key="11">
    <source>
        <dbReference type="PROSITE-ProRule" id="PRU10141"/>
    </source>
</evidence>
<keyword evidence="19" id="KW-1185">Reference proteome</keyword>
<dbReference type="Proteomes" id="UP000682733">
    <property type="component" value="Unassembled WGS sequence"/>
</dbReference>
<name>A0A814F0L5_9BILA</name>
<keyword evidence="4 13" id="KW-0418">Kinase</keyword>
<dbReference type="Gene3D" id="1.10.510.10">
    <property type="entry name" value="Transferase(Phosphotransferase) domain 1"/>
    <property type="match status" value="1"/>
</dbReference>
<dbReference type="FunFam" id="3.30.200.20:FF:000042">
    <property type="entry name" value="Aurora kinase A"/>
    <property type="match status" value="1"/>
</dbReference>
<evidence type="ECO:0000313" key="16">
    <source>
        <dbReference type="EMBL" id="CAF0985112.1"/>
    </source>
</evidence>
<dbReference type="SUPFAM" id="SSF56112">
    <property type="entry name" value="Protein kinase-like (PK-like)"/>
    <property type="match status" value="1"/>
</dbReference>
<dbReference type="Proteomes" id="UP000663829">
    <property type="component" value="Unassembled WGS sequence"/>
</dbReference>
<feature type="domain" description="Protein kinase" evidence="14">
    <location>
        <begin position="116"/>
        <end position="367"/>
    </location>
</feature>
<feature type="binding site" evidence="9">
    <location>
        <position position="257"/>
    </location>
    <ligand>
        <name>ATP</name>
        <dbReference type="ChEBI" id="CHEBI:30616"/>
    </ligand>
</feature>
<comment type="caution">
    <text evidence="15">The sequence shown here is derived from an EMBL/GenBank/DDBJ whole genome shotgun (WGS) entry which is preliminary data.</text>
</comment>
<dbReference type="Proteomes" id="UP000681722">
    <property type="component" value="Unassembled WGS sequence"/>
</dbReference>
<dbReference type="EC" id="2.7.11.1" evidence="13"/>
<comment type="similarity">
    <text evidence="13">Belongs to the protein kinase superfamily. Ser/Thr protein kinase family. Aurora subfamily.</text>
</comment>
<evidence type="ECO:0000256" key="12">
    <source>
        <dbReference type="RuleBase" id="RU000304"/>
    </source>
</evidence>
<dbReference type="EMBL" id="CAJNOQ010002788">
    <property type="protein sequence ID" value="CAF0978532.1"/>
    <property type="molecule type" value="Genomic_DNA"/>
</dbReference>
<keyword evidence="5 9" id="KW-0067">ATP-binding</keyword>
<dbReference type="InterPro" id="IPR008271">
    <property type="entry name" value="Ser/Thr_kinase_AS"/>
</dbReference>
<evidence type="ECO:0000313" key="15">
    <source>
        <dbReference type="EMBL" id="CAF0978532.1"/>
    </source>
</evidence>
<sequence>MVKPRLRISDSVSSNMADAEAAVVSDISDDEKENENYDELETVRVKFNVQKCEGRSLFEYLPKFLNSLSQAELEERPMSIKEFQKYINRTHLEQTMQIGLRRMGLREDRLFTIDDFQFGFPLGKGAFGTVYLARLKKTHFICALKMLHKSKVNEYSMAEQVKVETESGYKLHHPLILTMYDVFHDDKRFYFILEYAPNGQLYRFLQKLGRFPNRLAATYIYQVCHALAYCHSKGVIHRDLKPENILLDCCGNLKLADFGWSAKIRAQELNSTACGTLDYLAPEIVSHKKYQYNIDNWCVGVLTYELLCGRAPFEGSDEETKKKISAVDYKCPKDYVTTDAEHFINNLLQKDPNMRMSLTACIEHKWLHSNAYKYLFGPYKCPVYVTME</sequence>
<keyword evidence="3 9" id="KW-0547">Nucleotide-binding</keyword>